<feature type="transmembrane region" description="Helical" evidence="7">
    <location>
        <begin position="7"/>
        <end position="24"/>
    </location>
</feature>
<evidence type="ECO:0000256" key="3">
    <source>
        <dbReference type="ARBA" id="ARBA00022475"/>
    </source>
</evidence>
<feature type="transmembrane region" description="Helical" evidence="7">
    <location>
        <begin position="181"/>
        <end position="202"/>
    </location>
</feature>
<keyword evidence="10" id="KW-1185">Reference proteome</keyword>
<comment type="similarity">
    <text evidence="7">Belongs to the binding-protein-dependent transport system permease family.</text>
</comment>
<keyword evidence="2 7" id="KW-0813">Transport</keyword>
<feature type="transmembrane region" description="Helical" evidence="7">
    <location>
        <begin position="237"/>
        <end position="256"/>
    </location>
</feature>
<dbReference type="InterPro" id="IPR035906">
    <property type="entry name" value="MetI-like_sf"/>
</dbReference>
<dbReference type="CDD" id="cd06261">
    <property type="entry name" value="TM_PBP2"/>
    <property type="match status" value="1"/>
</dbReference>
<evidence type="ECO:0000259" key="8">
    <source>
        <dbReference type="PROSITE" id="PS50928"/>
    </source>
</evidence>
<keyword evidence="3" id="KW-1003">Cell membrane</keyword>
<sequence>MSLNAARYAGLTAVAILCVGPLLWQVSTSLKGNGVDIYSSPPQLLPEKPTLSAYSKVADIVPIWHYAMNSLLVAVAVVCTNVIGATCAGYALAKMDFRGKKLAFAVFLTAMLVPGEVVLIAKYMLALSMGINNSLLGVILPSAVSALNVLLMRNAMSGIPNELEEAGIIDGANAWQRFRRIAVPSVRGTIAVVAIFAFVGSWDNFLWPLIVLSDQSQYTLTVGLNYLQGTFVKDPRIIAAGTVIAILPLVVFFFALQRYFFRGVGEGAVKG</sequence>
<comment type="caution">
    <text evidence="9">The sequence shown here is derived from an EMBL/GenBank/DDBJ whole genome shotgun (WGS) entry which is preliminary data.</text>
</comment>
<feature type="domain" description="ABC transmembrane type-1" evidence="8">
    <location>
        <begin position="67"/>
        <end position="255"/>
    </location>
</feature>
<evidence type="ECO:0000313" key="10">
    <source>
        <dbReference type="Proteomes" id="UP001354931"/>
    </source>
</evidence>
<evidence type="ECO:0000256" key="1">
    <source>
        <dbReference type="ARBA" id="ARBA00004651"/>
    </source>
</evidence>
<dbReference type="InterPro" id="IPR000515">
    <property type="entry name" value="MetI-like"/>
</dbReference>
<protein>
    <submittedName>
        <fullName evidence="9">Carbohydrate ABC transporter permease</fullName>
    </submittedName>
</protein>
<dbReference type="PANTHER" id="PTHR43744:SF3">
    <property type="entry name" value="LACTOSE TRANSPORT SYSTEM PERMEASE PROTEIN LACG"/>
    <property type="match status" value="1"/>
</dbReference>
<dbReference type="SUPFAM" id="SSF161098">
    <property type="entry name" value="MetI-like"/>
    <property type="match status" value="1"/>
</dbReference>
<evidence type="ECO:0000256" key="2">
    <source>
        <dbReference type="ARBA" id="ARBA00022448"/>
    </source>
</evidence>
<keyword evidence="6 7" id="KW-0472">Membrane</keyword>
<gene>
    <name evidence="9" type="ORF">OKJ99_15160</name>
</gene>
<evidence type="ECO:0000256" key="4">
    <source>
        <dbReference type="ARBA" id="ARBA00022692"/>
    </source>
</evidence>
<proteinExistence type="inferred from homology"/>
<accession>A0ABU6F4C5</accession>
<comment type="subcellular location">
    <subcellularLocation>
        <location evidence="1 7">Cell membrane</location>
        <topology evidence="1 7">Multi-pass membrane protein</topology>
    </subcellularLocation>
</comment>
<evidence type="ECO:0000313" key="9">
    <source>
        <dbReference type="EMBL" id="MEB8338834.1"/>
    </source>
</evidence>
<feature type="transmembrane region" description="Helical" evidence="7">
    <location>
        <begin position="104"/>
        <end position="125"/>
    </location>
</feature>
<dbReference type="RefSeq" id="WP_326016795.1">
    <property type="nucleotide sequence ID" value="NZ_JAOZYC010000104.1"/>
</dbReference>
<organism evidence="9 10">
    <name type="scientific">Streptomyces endophyticus</name>
    <dbReference type="NCBI Taxonomy" id="714166"/>
    <lineage>
        <taxon>Bacteria</taxon>
        <taxon>Bacillati</taxon>
        <taxon>Actinomycetota</taxon>
        <taxon>Actinomycetes</taxon>
        <taxon>Kitasatosporales</taxon>
        <taxon>Streptomycetaceae</taxon>
        <taxon>Streptomyces</taxon>
    </lineage>
</organism>
<dbReference type="PROSITE" id="PS50928">
    <property type="entry name" value="ABC_TM1"/>
    <property type="match status" value="1"/>
</dbReference>
<evidence type="ECO:0000256" key="7">
    <source>
        <dbReference type="RuleBase" id="RU363032"/>
    </source>
</evidence>
<reference evidence="9 10" key="1">
    <citation type="submission" date="2022-10" db="EMBL/GenBank/DDBJ databases">
        <authorList>
            <person name="Xie J."/>
            <person name="Shen N."/>
        </authorList>
    </citation>
    <scope>NUCLEOTIDE SEQUENCE [LARGE SCALE GENOMIC DNA]</scope>
    <source>
        <strain evidence="9 10">YIM65594</strain>
    </source>
</reference>
<feature type="transmembrane region" description="Helical" evidence="7">
    <location>
        <begin position="71"/>
        <end position="92"/>
    </location>
</feature>
<name>A0ABU6F4C5_9ACTN</name>
<dbReference type="Proteomes" id="UP001354931">
    <property type="component" value="Unassembled WGS sequence"/>
</dbReference>
<dbReference type="PANTHER" id="PTHR43744">
    <property type="entry name" value="ABC TRANSPORTER PERMEASE PROTEIN MG189-RELATED-RELATED"/>
    <property type="match status" value="1"/>
</dbReference>
<feature type="transmembrane region" description="Helical" evidence="7">
    <location>
        <begin position="131"/>
        <end position="151"/>
    </location>
</feature>
<dbReference type="Pfam" id="PF00528">
    <property type="entry name" value="BPD_transp_1"/>
    <property type="match status" value="1"/>
</dbReference>
<keyword evidence="4 7" id="KW-0812">Transmembrane</keyword>
<keyword evidence="5 7" id="KW-1133">Transmembrane helix</keyword>
<evidence type="ECO:0000256" key="6">
    <source>
        <dbReference type="ARBA" id="ARBA00023136"/>
    </source>
</evidence>
<evidence type="ECO:0000256" key="5">
    <source>
        <dbReference type="ARBA" id="ARBA00022989"/>
    </source>
</evidence>
<dbReference type="EMBL" id="JAOZYC010000104">
    <property type="protein sequence ID" value="MEB8338834.1"/>
    <property type="molecule type" value="Genomic_DNA"/>
</dbReference>
<dbReference type="Gene3D" id="1.10.3720.10">
    <property type="entry name" value="MetI-like"/>
    <property type="match status" value="1"/>
</dbReference>